<reference evidence="1 2" key="2">
    <citation type="submission" date="2018-11" db="EMBL/GenBank/DDBJ databases">
        <authorList>
            <consortium name="Pathogen Informatics"/>
        </authorList>
    </citation>
    <scope>NUCLEOTIDE SEQUENCE [LARGE SCALE GENOMIC DNA]</scope>
    <source>
        <strain evidence="1 2">Costa Rica</strain>
    </source>
</reference>
<dbReference type="WBParaSite" id="ACOC_0000346401-mRNA-1">
    <property type="protein sequence ID" value="ACOC_0000346401-mRNA-1"/>
    <property type="gene ID" value="ACOC_0000346401"/>
</dbReference>
<sequence>MDLEKLYREDHTLFKVIIGGFNTKIGLRRTSEERHIETHGLEWNEQGERLSEFIMANKTIHGNSQFRKPHPQRRTWVSLNGEYRNEIDYIIVNRRSCLTDVTVVPKFCTESDRQLLRERFYFSRKGEEAAKFQNRNPRNTANWDFFKSLVGCWEDAVIDNIDEEHHGLIQYLHASTQKYSS</sequence>
<proteinExistence type="predicted"/>
<name>A0A0R3PGN5_ANGCS</name>
<protein>
    <submittedName>
        <fullName evidence="3">Craniofacial development protein 2-like</fullName>
    </submittedName>
</protein>
<gene>
    <name evidence="1" type="ORF">ACOC_LOCUS3465</name>
</gene>
<dbReference type="Proteomes" id="UP000267027">
    <property type="component" value="Unassembled WGS sequence"/>
</dbReference>
<dbReference type="InterPro" id="IPR036691">
    <property type="entry name" value="Endo/exonu/phosph_ase_sf"/>
</dbReference>
<keyword evidence="2" id="KW-1185">Reference proteome</keyword>
<dbReference type="STRING" id="334426.A0A0R3PGN5"/>
<evidence type="ECO:0000313" key="3">
    <source>
        <dbReference type="WBParaSite" id="ACOC_0000346401-mRNA-1"/>
    </source>
</evidence>
<dbReference type="OrthoDB" id="5861209at2759"/>
<accession>A0A0R3PGN5</accession>
<dbReference type="AlphaFoldDB" id="A0A0R3PGN5"/>
<evidence type="ECO:0000313" key="1">
    <source>
        <dbReference type="EMBL" id="VDM55050.1"/>
    </source>
</evidence>
<evidence type="ECO:0000313" key="2">
    <source>
        <dbReference type="Proteomes" id="UP000267027"/>
    </source>
</evidence>
<organism evidence="3">
    <name type="scientific">Angiostrongylus costaricensis</name>
    <name type="common">Nematode worm</name>
    <dbReference type="NCBI Taxonomy" id="334426"/>
    <lineage>
        <taxon>Eukaryota</taxon>
        <taxon>Metazoa</taxon>
        <taxon>Ecdysozoa</taxon>
        <taxon>Nematoda</taxon>
        <taxon>Chromadorea</taxon>
        <taxon>Rhabditida</taxon>
        <taxon>Rhabditina</taxon>
        <taxon>Rhabditomorpha</taxon>
        <taxon>Strongyloidea</taxon>
        <taxon>Metastrongylidae</taxon>
        <taxon>Angiostrongylus</taxon>
    </lineage>
</organism>
<reference evidence="3" key="1">
    <citation type="submission" date="2017-02" db="UniProtKB">
        <authorList>
            <consortium name="WormBaseParasite"/>
        </authorList>
    </citation>
    <scope>IDENTIFICATION</scope>
</reference>
<dbReference type="Gene3D" id="3.60.10.10">
    <property type="entry name" value="Endonuclease/exonuclease/phosphatase"/>
    <property type="match status" value="1"/>
</dbReference>
<dbReference type="EMBL" id="UYYA01001064">
    <property type="protein sequence ID" value="VDM55050.1"/>
    <property type="molecule type" value="Genomic_DNA"/>
</dbReference>